<dbReference type="AlphaFoldDB" id="A0A8K0V733"/>
<evidence type="ECO:0000313" key="3">
    <source>
        <dbReference type="Proteomes" id="UP000648908"/>
    </source>
</evidence>
<feature type="region of interest" description="Disordered" evidence="1">
    <location>
        <begin position="40"/>
        <end position="112"/>
    </location>
</feature>
<comment type="caution">
    <text evidence="2">The sequence shown here is derived from an EMBL/GenBank/DDBJ whole genome shotgun (WGS) entry which is preliminary data.</text>
</comment>
<evidence type="ECO:0000256" key="1">
    <source>
        <dbReference type="SAM" id="MobiDB-lite"/>
    </source>
</evidence>
<name>A0A8K0V733_9RHOB</name>
<reference evidence="2" key="1">
    <citation type="submission" date="2021-01" db="EMBL/GenBank/DDBJ databases">
        <title>Tabrizicola alba sp. nov. a motile alkaliphilic bacterium isolated from a soda lake.</title>
        <authorList>
            <person name="Szuroczki S."/>
            <person name="Abbaszade G."/>
            <person name="Schumann P."/>
            <person name="Toth E."/>
        </authorList>
    </citation>
    <scope>NUCLEOTIDE SEQUENCE</scope>
    <source>
        <strain evidence="2">DMG-N-6</strain>
    </source>
</reference>
<gene>
    <name evidence="2" type="ORF">JL811_03930</name>
</gene>
<proteinExistence type="predicted"/>
<sequence>MTMAAGGAAMLRGGRGARLLPALALLLALGACLPMGGSDPAPPITGPEVETSTLPPMGDAGGLTASEVTPSRTEAVSAETTASETAAADAMATAPDDAEITPAEPAPAAEAPAPVVKSAAHIACEADRGRYVRVGSGSVMACQRLTRDAGESCSVKSDCQGECLARSRTCAPLTPLFGCNEILQDDGRRVSLCID</sequence>
<feature type="compositionally biased region" description="Low complexity" evidence="1">
    <location>
        <begin position="71"/>
        <end position="112"/>
    </location>
</feature>
<dbReference type="EMBL" id="JAESVN010000001">
    <property type="protein sequence ID" value="MBL4916361.1"/>
    <property type="molecule type" value="Genomic_DNA"/>
</dbReference>
<dbReference type="RefSeq" id="WP_202687021.1">
    <property type="nucleotide sequence ID" value="NZ_JAESVN010000001.1"/>
</dbReference>
<protein>
    <submittedName>
        <fullName evidence="2">Uncharacterized protein</fullName>
    </submittedName>
</protein>
<dbReference type="Proteomes" id="UP000648908">
    <property type="component" value="Unassembled WGS sequence"/>
</dbReference>
<keyword evidence="3" id="KW-1185">Reference proteome</keyword>
<accession>A0A8K0V733</accession>
<evidence type="ECO:0000313" key="2">
    <source>
        <dbReference type="EMBL" id="MBL4916361.1"/>
    </source>
</evidence>
<organism evidence="2 3">
    <name type="scientific">Szabonella alba</name>
    <dbReference type="NCBI Taxonomy" id="2804194"/>
    <lineage>
        <taxon>Bacteria</taxon>
        <taxon>Pseudomonadati</taxon>
        <taxon>Pseudomonadota</taxon>
        <taxon>Alphaproteobacteria</taxon>
        <taxon>Rhodobacterales</taxon>
        <taxon>Paracoccaceae</taxon>
        <taxon>Szabonella</taxon>
    </lineage>
</organism>